<dbReference type="AlphaFoldDB" id="A0A6G8FIM4"/>
<dbReference type="RefSeq" id="WP_166322989.1">
    <property type="nucleotide sequence ID" value="NZ_CP049934.1"/>
</dbReference>
<name>A0A6G8FIM4_9MICO</name>
<evidence type="ECO:0000313" key="1">
    <source>
        <dbReference type="EMBL" id="QIM16201.1"/>
    </source>
</evidence>
<proteinExistence type="predicted"/>
<accession>A0A6G8FIM4</accession>
<dbReference type="EMBL" id="CP049934">
    <property type="protein sequence ID" value="QIM16201.1"/>
    <property type="molecule type" value="Genomic_DNA"/>
</dbReference>
<keyword evidence="2" id="KW-1185">Reference proteome</keyword>
<reference evidence="1 2" key="1">
    <citation type="submission" date="2020-03" db="EMBL/GenBank/DDBJ databases">
        <title>Leucobacter sp. nov., isolated from beetles.</title>
        <authorList>
            <person name="Hyun D.-W."/>
            <person name="Bae J.-W."/>
        </authorList>
    </citation>
    <scope>NUCLEOTIDE SEQUENCE [LARGE SCALE GENOMIC DNA]</scope>
    <source>
        <strain evidence="1 2">HDW9B</strain>
    </source>
</reference>
<evidence type="ECO:0000313" key="2">
    <source>
        <dbReference type="Proteomes" id="UP000501387"/>
    </source>
</evidence>
<organism evidence="1 2">
    <name type="scientific">Leucobacter insecticola</name>
    <dbReference type="NCBI Taxonomy" id="2714934"/>
    <lineage>
        <taxon>Bacteria</taxon>
        <taxon>Bacillati</taxon>
        <taxon>Actinomycetota</taxon>
        <taxon>Actinomycetes</taxon>
        <taxon>Micrococcales</taxon>
        <taxon>Microbacteriaceae</taxon>
        <taxon>Leucobacter</taxon>
    </lineage>
</organism>
<dbReference type="KEGG" id="lins:G7067_06840"/>
<protein>
    <submittedName>
        <fullName evidence="1">Uncharacterized protein</fullName>
    </submittedName>
</protein>
<gene>
    <name evidence="1" type="ORF">G7067_06840</name>
</gene>
<dbReference type="Proteomes" id="UP000501387">
    <property type="component" value="Chromosome"/>
</dbReference>
<sequence length="83" mass="9273">MKAINPDISLSRDYQDRFVPSESLEVPRGDVIVAIERSGLLACAEMLAVCLEGIEEWEFDTRVDVLPEDALTVIEHLKTVAQD</sequence>